<dbReference type="GO" id="GO:0005634">
    <property type="term" value="C:nucleus"/>
    <property type="evidence" value="ECO:0007669"/>
    <property type="project" value="UniProtKB-SubCell"/>
</dbReference>
<evidence type="ECO:0000256" key="6">
    <source>
        <dbReference type="ARBA" id="ARBA00023015"/>
    </source>
</evidence>
<evidence type="ECO:0000256" key="1">
    <source>
        <dbReference type="ARBA" id="ARBA00004123"/>
    </source>
</evidence>
<proteinExistence type="inferred from homology"/>
<evidence type="ECO:0000256" key="2">
    <source>
        <dbReference type="ARBA" id="ARBA00004496"/>
    </source>
</evidence>
<evidence type="ECO:0000256" key="5">
    <source>
        <dbReference type="ARBA" id="ARBA00022491"/>
    </source>
</evidence>
<dbReference type="GO" id="GO:0005737">
    <property type="term" value="C:cytoplasm"/>
    <property type="evidence" value="ECO:0007669"/>
    <property type="project" value="UniProtKB-SubCell"/>
</dbReference>
<dbReference type="OrthoDB" id="5345625at2759"/>
<keyword evidence="4" id="KW-0963">Cytoplasm</keyword>
<keyword evidence="7" id="KW-0804">Transcription</keyword>
<evidence type="ECO:0000256" key="3">
    <source>
        <dbReference type="ARBA" id="ARBA00006922"/>
    </source>
</evidence>
<feature type="compositionally biased region" description="Polar residues" evidence="9">
    <location>
        <begin position="141"/>
        <end position="159"/>
    </location>
</feature>
<organism evidence="10 11">
    <name type="scientific">Zymoseptoria brevis</name>
    <dbReference type="NCBI Taxonomy" id="1047168"/>
    <lineage>
        <taxon>Eukaryota</taxon>
        <taxon>Fungi</taxon>
        <taxon>Dikarya</taxon>
        <taxon>Ascomycota</taxon>
        <taxon>Pezizomycotina</taxon>
        <taxon>Dothideomycetes</taxon>
        <taxon>Dothideomycetidae</taxon>
        <taxon>Mycosphaerellales</taxon>
        <taxon>Mycosphaerellaceae</taxon>
        <taxon>Zymoseptoria</taxon>
    </lineage>
</organism>
<name>A0A0F4GHZ2_9PEZI</name>
<dbReference type="EMBL" id="LAFY01000601">
    <property type="protein sequence ID" value="KJX96652.1"/>
    <property type="molecule type" value="Genomic_DNA"/>
</dbReference>
<comment type="subcellular location">
    <subcellularLocation>
        <location evidence="2">Cytoplasm</location>
    </subcellularLocation>
    <subcellularLocation>
        <location evidence="1">Nucleus</location>
    </subcellularLocation>
</comment>
<keyword evidence="11" id="KW-1185">Reference proteome</keyword>
<accession>A0A0F4GHZ2</accession>
<sequence length="322" mass="34642">MSDTNATRPTAGLPSTNDTLPAARRVLGDVSPNVRTAAGIVASKPMLGSPLKRSFTAAMNGGNGFTYFKKRKFSNEIPLSQAFSPEEIRLHAQDENEGQLTSGFNQASTLVPTIQHCSPTEPGTPNGSVDGNSSSGDRKSFSSLINYDPSSQTHASQPSAPGLVFSGPSYAEQLRLRLRVAMYKIQTDQVDVPFTDLQIEEDIADRTPTAEEVEGAVADLRREAQASLQAKQSRAKMQAVPKLLPAPTLVPTAYNSRMIYDAPMPSSPPVARSPARLPMGVKLETPAKRALNDESELTSSVVKGRVAEGLLGLRNAHLRWME</sequence>
<evidence type="ECO:0000256" key="4">
    <source>
        <dbReference type="ARBA" id="ARBA00022490"/>
    </source>
</evidence>
<dbReference type="InterPro" id="IPR013734">
    <property type="entry name" value="TF_Nrm1/Whi5"/>
</dbReference>
<gene>
    <name evidence="10" type="ORF">TI39_contig609g00014</name>
</gene>
<protein>
    <submittedName>
        <fullName evidence="10">Uncharacterized protein</fullName>
    </submittedName>
</protein>
<comment type="caution">
    <text evidence="10">The sequence shown here is derived from an EMBL/GenBank/DDBJ whole genome shotgun (WGS) entry which is preliminary data.</text>
</comment>
<keyword evidence="8" id="KW-0539">Nucleus</keyword>
<feature type="compositionally biased region" description="Polar residues" evidence="9">
    <location>
        <begin position="114"/>
        <end position="125"/>
    </location>
</feature>
<dbReference type="Proteomes" id="UP000033647">
    <property type="component" value="Unassembled WGS sequence"/>
</dbReference>
<evidence type="ECO:0000313" key="10">
    <source>
        <dbReference type="EMBL" id="KJX96652.1"/>
    </source>
</evidence>
<dbReference type="AlphaFoldDB" id="A0A0F4GHZ2"/>
<evidence type="ECO:0000256" key="9">
    <source>
        <dbReference type="SAM" id="MobiDB-lite"/>
    </source>
</evidence>
<evidence type="ECO:0000256" key="8">
    <source>
        <dbReference type="ARBA" id="ARBA00023242"/>
    </source>
</evidence>
<comment type="similarity">
    <text evidence="3">Belongs to the WHI5/NRM1 family.</text>
</comment>
<dbReference type="Pfam" id="PF08528">
    <property type="entry name" value="Whi5"/>
    <property type="match status" value="1"/>
</dbReference>
<keyword evidence="5" id="KW-0678">Repressor</keyword>
<feature type="compositionally biased region" description="Low complexity" evidence="9">
    <location>
        <begin position="126"/>
        <end position="135"/>
    </location>
</feature>
<feature type="region of interest" description="Disordered" evidence="9">
    <location>
        <begin position="114"/>
        <end position="162"/>
    </location>
</feature>
<keyword evidence="6" id="KW-0805">Transcription regulation</keyword>
<reference evidence="10 11" key="1">
    <citation type="submission" date="2015-03" db="EMBL/GenBank/DDBJ databases">
        <title>RNA-seq based gene annotation and comparative genomics of four Zymoseptoria species reveal species-specific pathogenicity related genes and transposable element activity.</title>
        <authorList>
            <person name="Grandaubert J."/>
            <person name="Bhattacharyya A."/>
            <person name="Stukenbrock E.H."/>
        </authorList>
    </citation>
    <scope>NUCLEOTIDE SEQUENCE [LARGE SCALE GENOMIC DNA]</scope>
    <source>
        <strain evidence="10 11">Zb18110</strain>
    </source>
</reference>
<evidence type="ECO:0000256" key="7">
    <source>
        <dbReference type="ARBA" id="ARBA00023163"/>
    </source>
</evidence>
<evidence type="ECO:0000313" key="11">
    <source>
        <dbReference type="Proteomes" id="UP000033647"/>
    </source>
</evidence>
<dbReference type="STRING" id="1047168.A0A0F4GHZ2"/>